<sequence length="558" mass="62941" precursor="true">MDTRYLCGALLVALSPAWADPQPITHLDPIQTLQRINRNYNTVTDACREPDTLAPRGHYYCSGVTLRMVDDGNFNPWDYSPFAVKTGATSFSWIRRDLSTSRLIRPAGYILRTPMDARELGLPVMEKGFVCIYSFDGFTGPERKWYGCGRYGYPLPANHLKNSATSPPNRNAALAYGNCDTRGVDTAQQWRKNYRYARNDMNSIQVTQCSWNAEQPSDWNAMIDVHENPRTIGKDTFARKELFNEFLLSNVEPAQQQSPDDGSARLPYIDAVIWDVNSTYVANTRGDVKKPKPTKGLEPARSFQRKLYAQGYAVPILRLNFNKPAAQRFGFVEQDQVVPLGAKQASADGYIESAQWLLRLDPGSGRQEWTLKVVPTSAGTQAQSTLQQAIYDELQALRGQDPQWRENERSPGSMRQQLECLVSNYPEKKQWNLEPFRPTVSADDAAKAHCNPVLPVTSELIERSSWNTFTDRSSGKVQWGLQVIPTRAGRSAPNEALYQELVRLRGDDIEWKERAAGSMRAQLACLQNNFRSKAQWHLEPHRPAVSAEKTKAQGCNPT</sequence>
<dbReference type="AlphaFoldDB" id="B1J8S1"/>
<feature type="chain" id="PRO_5002766396" description="DUF2599 domain-containing protein" evidence="1">
    <location>
        <begin position="20"/>
        <end position="558"/>
    </location>
</feature>
<dbReference type="HOGENOM" id="CLU_488223_0_0_6"/>
<gene>
    <name evidence="2" type="ordered locus">PputW619_2758</name>
</gene>
<name>B1J8S1_PSEPW</name>
<protein>
    <recommendedName>
        <fullName evidence="3">DUF2599 domain-containing protein</fullName>
    </recommendedName>
</protein>
<feature type="signal peptide" evidence="1">
    <location>
        <begin position="1"/>
        <end position="19"/>
    </location>
</feature>
<evidence type="ECO:0000313" key="2">
    <source>
        <dbReference type="EMBL" id="ACA73250.1"/>
    </source>
</evidence>
<accession>B1J8S1</accession>
<dbReference type="EMBL" id="CP000949">
    <property type="protein sequence ID" value="ACA73250.1"/>
    <property type="molecule type" value="Genomic_DNA"/>
</dbReference>
<dbReference type="Pfam" id="PF10783">
    <property type="entry name" value="DUF2599"/>
    <property type="match status" value="2"/>
</dbReference>
<dbReference type="OrthoDB" id="6873885at2"/>
<evidence type="ECO:0000256" key="1">
    <source>
        <dbReference type="SAM" id="SignalP"/>
    </source>
</evidence>
<dbReference type="KEGG" id="ppw:PputW619_2758"/>
<evidence type="ECO:0008006" key="3">
    <source>
        <dbReference type="Google" id="ProtNLM"/>
    </source>
</evidence>
<keyword evidence="1" id="KW-0732">Signal</keyword>
<proteinExistence type="predicted"/>
<organism evidence="2">
    <name type="scientific">Pseudomonas putida (strain W619)</name>
    <dbReference type="NCBI Taxonomy" id="390235"/>
    <lineage>
        <taxon>Bacteria</taxon>
        <taxon>Pseudomonadati</taxon>
        <taxon>Pseudomonadota</taxon>
        <taxon>Gammaproteobacteria</taxon>
        <taxon>Pseudomonadales</taxon>
        <taxon>Pseudomonadaceae</taxon>
        <taxon>Pseudomonas</taxon>
    </lineage>
</organism>
<reference evidence="2" key="1">
    <citation type="submission" date="2008-02" db="EMBL/GenBank/DDBJ databases">
        <title>Complete sequence of Psuedomonas putida W619.</title>
        <authorList>
            <consortium name="US DOE Joint Genome Institute"/>
            <person name="Copeland A."/>
            <person name="Lucas S."/>
            <person name="Lapidus A."/>
            <person name="Barry K."/>
            <person name="Detter J.C."/>
            <person name="Glavina del Rio T."/>
            <person name="Dalin E."/>
            <person name="Tice H."/>
            <person name="Pitluck S."/>
            <person name="Chain P."/>
            <person name="Malfatti S."/>
            <person name="Shin M."/>
            <person name="Vergez L."/>
            <person name="Schmutz J."/>
            <person name="Larimer F."/>
            <person name="Land M."/>
            <person name="Hauser L."/>
            <person name="Kyrpides N."/>
            <person name="Kim E."/>
            <person name="Taghavi S."/>
            <person name="Vangronsveld D."/>
            <person name="van der Lelie D."/>
            <person name="Richardson P."/>
        </authorList>
    </citation>
    <scope>NUCLEOTIDE SEQUENCE</scope>
    <source>
        <strain evidence="2">W619</strain>
    </source>
</reference>
<dbReference type="InterPro" id="IPR019719">
    <property type="entry name" value="DUF2599"/>
</dbReference>